<dbReference type="InterPro" id="IPR013083">
    <property type="entry name" value="Znf_RING/FYVE/PHD"/>
</dbReference>
<dbReference type="SMART" id="SM00064">
    <property type="entry name" value="FYVE"/>
    <property type="match status" value="1"/>
</dbReference>
<dbReference type="Gene3D" id="3.30.40.10">
    <property type="entry name" value="Zinc/RING finger domain, C3HC4 (zinc finger)"/>
    <property type="match status" value="1"/>
</dbReference>
<evidence type="ECO:0000256" key="6">
    <source>
        <dbReference type="SAM" id="MobiDB-lite"/>
    </source>
</evidence>
<dbReference type="Pfam" id="PF01363">
    <property type="entry name" value="FYVE"/>
    <property type="match status" value="1"/>
</dbReference>
<dbReference type="EMBL" id="GL883010">
    <property type="protein sequence ID" value="EGG21302.1"/>
    <property type="molecule type" value="Genomic_DNA"/>
</dbReference>
<evidence type="ECO:0000313" key="8">
    <source>
        <dbReference type="EMBL" id="EGG21302.1"/>
    </source>
</evidence>
<dbReference type="InterPro" id="IPR000306">
    <property type="entry name" value="Znf_FYVE"/>
</dbReference>
<dbReference type="OMA" id="RRCGHLF"/>
<reference evidence="9" key="1">
    <citation type="journal article" date="2011" name="Genome Res.">
        <title>Phylogeny-wide analysis of social amoeba genomes highlights ancient origins for complex intercellular communication.</title>
        <authorList>
            <person name="Heidel A.J."/>
            <person name="Lawal H.M."/>
            <person name="Felder M."/>
            <person name="Schilde C."/>
            <person name="Helps N.R."/>
            <person name="Tunggal B."/>
            <person name="Rivero F."/>
            <person name="John U."/>
            <person name="Schleicher M."/>
            <person name="Eichinger L."/>
            <person name="Platzer M."/>
            <person name="Noegel A.A."/>
            <person name="Schaap P."/>
            <person name="Gloeckner G."/>
        </authorList>
    </citation>
    <scope>NUCLEOTIDE SEQUENCE [LARGE SCALE GENOMIC DNA]</scope>
    <source>
        <strain evidence="9">SH3</strain>
    </source>
</reference>
<dbReference type="SUPFAM" id="SSF53474">
    <property type="entry name" value="alpha/beta-Hydrolases"/>
    <property type="match status" value="1"/>
</dbReference>
<dbReference type="GO" id="GO:0008270">
    <property type="term" value="F:zinc ion binding"/>
    <property type="evidence" value="ECO:0007669"/>
    <property type="project" value="UniProtKB-KW"/>
</dbReference>
<dbReference type="KEGG" id="dfa:DFA_01183"/>
<evidence type="ECO:0000256" key="3">
    <source>
        <dbReference type="ARBA" id="ARBA00022801"/>
    </source>
</evidence>
<dbReference type="STRING" id="1054147.F4PRA2"/>
<name>F4PRA2_CACFS</name>
<evidence type="ECO:0000313" key="9">
    <source>
        <dbReference type="Proteomes" id="UP000007797"/>
    </source>
</evidence>
<organism evidence="8 9">
    <name type="scientific">Cavenderia fasciculata</name>
    <name type="common">Slime mold</name>
    <name type="synonym">Dictyostelium fasciculatum</name>
    <dbReference type="NCBI Taxonomy" id="261658"/>
    <lineage>
        <taxon>Eukaryota</taxon>
        <taxon>Amoebozoa</taxon>
        <taxon>Evosea</taxon>
        <taxon>Eumycetozoa</taxon>
        <taxon>Dictyostelia</taxon>
        <taxon>Acytosteliales</taxon>
        <taxon>Cavenderiaceae</taxon>
        <taxon>Cavenderia</taxon>
    </lineage>
</organism>
<dbReference type="PANTHER" id="PTHR48081:SF8">
    <property type="entry name" value="ALPHA_BETA HYDROLASE FOLD-3 DOMAIN-CONTAINING PROTEIN-RELATED"/>
    <property type="match status" value="1"/>
</dbReference>
<evidence type="ECO:0000256" key="4">
    <source>
        <dbReference type="ARBA" id="ARBA00022833"/>
    </source>
</evidence>
<dbReference type="GeneID" id="14873223"/>
<gene>
    <name evidence="8" type="ORF">DFA_01183</name>
</gene>
<dbReference type="SUPFAM" id="SSF57903">
    <property type="entry name" value="FYVE/PHD zinc finger"/>
    <property type="match status" value="1"/>
</dbReference>
<evidence type="ECO:0000256" key="1">
    <source>
        <dbReference type="ARBA" id="ARBA00022723"/>
    </source>
</evidence>
<dbReference type="GO" id="GO:0016787">
    <property type="term" value="F:hydrolase activity"/>
    <property type="evidence" value="ECO:0007669"/>
    <property type="project" value="UniProtKB-KW"/>
</dbReference>
<keyword evidence="9" id="KW-1185">Reference proteome</keyword>
<keyword evidence="4" id="KW-0862">Zinc</keyword>
<dbReference type="AlphaFoldDB" id="F4PRA2"/>
<dbReference type="SMR" id="F4PRA2"/>
<dbReference type="InterPro" id="IPR013094">
    <property type="entry name" value="AB_hydrolase_3"/>
</dbReference>
<dbReference type="InterPro" id="IPR011011">
    <property type="entry name" value="Znf_FYVE_PHD"/>
</dbReference>
<dbReference type="InterPro" id="IPR029058">
    <property type="entry name" value="AB_hydrolase_fold"/>
</dbReference>
<evidence type="ECO:0000256" key="5">
    <source>
        <dbReference type="PROSITE-ProRule" id="PRU00091"/>
    </source>
</evidence>
<keyword evidence="3" id="KW-0378">Hydrolase</keyword>
<dbReference type="Pfam" id="PF07859">
    <property type="entry name" value="Abhydrolase_3"/>
    <property type="match status" value="1"/>
</dbReference>
<dbReference type="InterPro" id="IPR017455">
    <property type="entry name" value="Znf_FYVE-rel"/>
</dbReference>
<feature type="compositionally biased region" description="Polar residues" evidence="6">
    <location>
        <begin position="19"/>
        <end position="29"/>
    </location>
</feature>
<dbReference type="RefSeq" id="XP_004359152.1">
    <property type="nucleotide sequence ID" value="XM_004359095.1"/>
</dbReference>
<dbReference type="PROSITE" id="PS50178">
    <property type="entry name" value="ZF_FYVE"/>
    <property type="match status" value="1"/>
</dbReference>
<protein>
    <submittedName>
        <fullName evidence="8">Esterase</fullName>
    </submittedName>
</protein>
<dbReference type="Gene3D" id="3.40.50.1820">
    <property type="entry name" value="alpha/beta hydrolase"/>
    <property type="match status" value="1"/>
</dbReference>
<dbReference type="Proteomes" id="UP000007797">
    <property type="component" value="Unassembled WGS sequence"/>
</dbReference>
<keyword evidence="1" id="KW-0479">Metal-binding</keyword>
<dbReference type="PANTHER" id="PTHR48081">
    <property type="entry name" value="AB HYDROLASE SUPERFAMILY PROTEIN C4A8.06C"/>
    <property type="match status" value="1"/>
</dbReference>
<sequence length="573" mass="63850">MSDLVLVLGYYFLSTTTRMSFSDNPLNRSSLDDEGEEGDFVNNVSPFATSTSSSLSYPTSSSTTTTTTTSTTNNTSTTADSTIEYPPQQQQQQQRQQPVQQSQPQQQQQQQQPIVIDHKSVKRKQKQLDAQARGETIPQQQQQQQATTSTANNYDTSSPPAIKKPDWVPDNSSNKCEMCSSEFTFFNRRHHCRRCGHLFCGECCALNCSLPQEYGYTTRVKVCSKCFTTTLNDRAREETTITINVGGVSKETKVVSGLNKVLLWKMGAHEDGDFDRSIIDSLENYPSNAIPVSRVQDLMLEPSDLDVQGCTGFRVRIYSPSLEPGERRTNFPIVMWFHTGGFVSKSIETPSIDGLCRLLSNQSSCVVISVDYRLAPEHQFPAAALDCYAATCWAVKKAASFDGDPSRIVVAGDSVGGNLAAAVALMARDKESPRLAGQVLIYPILDLKRNEEKYYSRIVHQEGYLMPMAYFRWFSDKYCHQNDVDNIYASPIRASNTKIGLAGLPPAHVLTAGHDPFCDEGELYVKKLRSANVPVHHTRYTNSPHGFFAIGLDESNEAVMEVSIALKYMFLRK</sequence>
<dbReference type="OrthoDB" id="14627at2759"/>
<feature type="compositionally biased region" description="Polar residues" evidence="6">
    <location>
        <begin position="146"/>
        <end position="159"/>
    </location>
</feature>
<feature type="region of interest" description="Disordered" evidence="6">
    <location>
        <begin position="19"/>
        <end position="169"/>
    </location>
</feature>
<feature type="domain" description="FYVE-type" evidence="7">
    <location>
        <begin position="170"/>
        <end position="231"/>
    </location>
</feature>
<proteinExistence type="predicted"/>
<evidence type="ECO:0000259" key="7">
    <source>
        <dbReference type="PROSITE" id="PS50178"/>
    </source>
</evidence>
<accession>F4PRA2</accession>
<feature type="compositionally biased region" description="Low complexity" evidence="6">
    <location>
        <begin position="49"/>
        <end position="113"/>
    </location>
</feature>
<evidence type="ECO:0000256" key="2">
    <source>
        <dbReference type="ARBA" id="ARBA00022771"/>
    </source>
</evidence>
<dbReference type="InterPro" id="IPR050300">
    <property type="entry name" value="GDXG_lipolytic_enzyme"/>
</dbReference>
<keyword evidence="2 5" id="KW-0863">Zinc-finger</keyword>